<gene>
    <name evidence="2" type="ORF">F2Q69_00020669</name>
</gene>
<proteinExistence type="predicted"/>
<dbReference type="EMBL" id="QGKX02001290">
    <property type="protein sequence ID" value="KAF3539144.1"/>
    <property type="molecule type" value="Genomic_DNA"/>
</dbReference>
<evidence type="ECO:0000256" key="1">
    <source>
        <dbReference type="SAM" id="MobiDB-lite"/>
    </source>
</evidence>
<evidence type="ECO:0000313" key="3">
    <source>
        <dbReference type="Proteomes" id="UP000712600"/>
    </source>
</evidence>
<feature type="region of interest" description="Disordered" evidence="1">
    <location>
        <begin position="1"/>
        <end position="64"/>
    </location>
</feature>
<sequence>MLMTKSTSAAGKASNPPLLSLVVYSDDEEQKTPQGSQTFQSRSDVFGTATENLNTESDAASHRG</sequence>
<evidence type="ECO:0000313" key="2">
    <source>
        <dbReference type="EMBL" id="KAF3539144.1"/>
    </source>
</evidence>
<dbReference type="AlphaFoldDB" id="A0A8S9QLR7"/>
<name>A0A8S9QLR7_BRACR</name>
<reference evidence="2" key="1">
    <citation type="submission" date="2019-12" db="EMBL/GenBank/DDBJ databases">
        <title>Genome sequencing and annotation of Brassica cretica.</title>
        <authorList>
            <person name="Studholme D.J."/>
            <person name="Sarris P."/>
        </authorList>
    </citation>
    <scope>NUCLEOTIDE SEQUENCE</scope>
    <source>
        <strain evidence="2">PFS-109/04</strain>
        <tissue evidence="2">Leaf</tissue>
    </source>
</reference>
<protein>
    <submittedName>
        <fullName evidence="2">Uncharacterized protein</fullName>
    </submittedName>
</protein>
<organism evidence="2 3">
    <name type="scientific">Brassica cretica</name>
    <name type="common">Mustard</name>
    <dbReference type="NCBI Taxonomy" id="69181"/>
    <lineage>
        <taxon>Eukaryota</taxon>
        <taxon>Viridiplantae</taxon>
        <taxon>Streptophyta</taxon>
        <taxon>Embryophyta</taxon>
        <taxon>Tracheophyta</taxon>
        <taxon>Spermatophyta</taxon>
        <taxon>Magnoliopsida</taxon>
        <taxon>eudicotyledons</taxon>
        <taxon>Gunneridae</taxon>
        <taxon>Pentapetalae</taxon>
        <taxon>rosids</taxon>
        <taxon>malvids</taxon>
        <taxon>Brassicales</taxon>
        <taxon>Brassicaceae</taxon>
        <taxon>Brassiceae</taxon>
        <taxon>Brassica</taxon>
    </lineage>
</organism>
<feature type="compositionally biased region" description="Polar residues" evidence="1">
    <location>
        <begin position="32"/>
        <end position="58"/>
    </location>
</feature>
<comment type="caution">
    <text evidence="2">The sequence shown here is derived from an EMBL/GenBank/DDBJ whole genome shotgun (WGS) entry which is preliminary data.</text>
</comment>
<accession>A0A8S9QLR7</accession>
<dbReference type="Proteomes" id="UP000712600">
    <property type="component" value="Unassembled WGS sequence"/>
</dbReference>